<dbReference type="EMBL" id="JAIWYP010000013">
    <property type="protein sequence ID" value="KAH3716322.1"/>
    <property type="molecule type" value="Genomic_DNA"/>
</dbReference>
<evidence type="ECO:0000313" key="2">
    <source>
        <dbReference type="Proteomes" id="UP000828390"/>
    </source>
</evidence>
<dbReference type="AlphaFoldDB" id="A0A9D4C2U8"/>
<protein>
    <submittedName>
        <fullName evidence="1">Uncharacterized protein</fullName>
    </submittedName>
</protein>
<comment type="caution">
    <text evidence="1">The sequence shown here is derived from an EMBL/GenBank/DDBJ whole genome shotgun (WGS) entry which is preliminary data.</text>
</comment>
<dbReference type="Proteomes" id="UP000828390">
    <property type="component" value="Unassembled WGS sequence"/>
</dbReference>
<name>A0A9D4C2U8_DREPO</name>
<accession>A0A9D4C2U8</accession>
<organism evidence="1 2">
    <name type="scientific">Dreissena polymorpha</name>
    <name type="common">Zebra mussel</name>
    <name type="synonym">Mytilus polymorpha</name>
    <dbReference type="NCBI Taxonomy" id="45954"/>
    <lineage>
        <taxon>Eukaryota</taxon>
        <taxon>Metazoa</taxon>
        <taxon>Spiralia</taxon>
        <taxon>Lophotrochozoa</taxon>
        <taxon>Mollusca</taxon>
        <taxon>Bivalvia</taxon>
        <taxon>Autobranchia</taxon>
        <taxon>Heteroconchia</taxon>
        <taxon>Euheterodonta</taxon>
        <taxon>Imparidentia</taxon>
        <taxon>Neoheterodontei</taxon>
        <taxon>Myida</taxon>
        <taxon>Dreissenoidea</taxon>
        <taxon>Dreissenidae</taxon>
        <taxon>Dreissena</taxon>
    </lineage>
</organism>
<proteinExistence type="predicted"/>
<gene>
    <name evidence="1" type="ORF">DPMN_059043</name>
</gene>
<reference evidence="1" key="2">
    <citation type="submission" date="2020-11" db="EMBL/GenBank/DDBJ databases">
        <authorList>
            <person name="McCartney M.A."/>
            <person name="Auch B."/>
            <person name="Kono T."/>
            <person name="Mallez S."/>
            <person name="Becker A."/>
            <person name="Gohl D.M."/>
            <person name="Silverstein K.A.T."/>
            <person name="Koren S."/>
            <person name="Bechman K.B."/>
            <person name="Herman A."/>
            <person name="Abrahante J.E."/>
            <person name="Garbe J."/>
        </authorList>
    </citation>
    <scope>NUCLEOTIDE SEQUENCE</scope>
    <source>
        <strain evidence="1">Duluth1</strain>
        <tissue evidence="1">Whole animal</tissue>
    </source>
</reference>
<sequence length="55" mass="6452">MLRIYNDLKLVKSHTPTLDNSLRKLTWHFFSNITDLALDNSLTLLTCHWTTPTHN</sequence>
<reference evidence="1" key="1">
    <citation type="journal article" date="2019" name="bioRxiv">
        <title>The Genome of the Zebra Mussel, Dreissena polymorpha: A Resource for Invasive Species Research.</title>
        <authorList>
            <person name="McCartney M.A."/>
            <person name="Auch B."/>
            <person name="Kono T."/>
            <person name="Mallez S."/>
            <person name="Zhang Y."/>
            <person name="Obille A."/>
            <person name="Becker A."/>
            <person name="Abrahante J.E."/>
            <person name="Garbe J."/>
            <person name="Badalamenti J.P."/>
            <person name="Herman A."/>
            <person name="Mangelson H."/>
            <person name="Liachko I."/>
            <person name="Sullivan S."/>
            <person name="Sone E.D."/>
            <person name="Koren S."/>
            <person name="Silverstein K.A.T."/>
            <person name="Beckman K.B."/>
            <person name="Gohl D.M."/>
        </authorList>
    </citation>
    <scope>NUCLEOTIDE SEQUENCE</scope>
    <source>
        <strain evidence="1">Duluth1</strain>
        <tissue evidence="1">Whole animal</tissue>
    </source>
</reference>
<keyword evidence="2" id="KW-1185">Reference proteome</keyword>
<evidence type="ECO:0000313" key="1">
    <source>
        <dbReference type="EMBL" id="KAH3716322.1"/>
    </source>
</evidence>